<dbReference type="Gene3D" id="1.20.120.710">
    <property type="entry name" value="Haloacid dehalogenase hydrolase-like domain"/>
    <property type="match status" value="1"/>
</dbReference>
<dbReference type="InterPro" id="IPR036412">
    <property type="entry name" value="HAD-like_sf"/>
</dbReference>
<dbReference type="Pfam" id="PF00702">
    <property type="entry name" value="Hydrolase"/>
    <property type="match status" value="1"/>
</dbReference>
<dbReference type="Proteomes" id="UP001262410">
    <property type="component" value="Unassembled WGS sequence"/>
</dbReference>
<dbReference type="NCBIfam" id="TIGR01509">
    <property type="entry name" value="HAD-SF-IA-v3"/>
    <property type="match status" value="1"/>
</dbReference>
<dbReference type="PANTHER" id="PTHR46470:SF4">
    <property type="entry name" value="5-AMINO-6-(5-PHOSPHO-D-RIBITYLAMINO)URACIL PHOSPHATASE YIGB"/>
    <property type="match status" value="1"/>
</dbReference>
<keyword evidence="2 4" id="KW-0378">Hydrolase</keyword>
<evidence type="ECO:0000256" key="1">
    <source>
        <dbReference type="ARBA" id="ARBA00001946"/>
    </source>
</evidence>
<evidence type="ECO:0000313" key="5">
    <source>
        <dbReference type="Proteomes" id="UP001262410"/>
    </source>
</evidence>
<gene>
    <name evidence="4" type="ORF">E9232_002606</name>
</gene>
<keyword evidence="3" id="KW-0460">Magnesium</keyword>
<dbReference type="PRINTS" id="PR00413">
    <property type="entry name" value="HADHALOGNASE"/>
</dbReference>
<evidence type="ECO:0000256" key="3">
    <source>
        <dbReference type="ARBA" id="ARBA00022842"/>
    </source>
</evidence>
<comment type="caution">
    <text evidence="4">The sequence shown here is derived from an EMBL/GenBank/DDBJ whole genome shotgun (WGS) entry which is preliminary data.</text>
</comment>
<keyword evidence="5" id="KW-1185">Reference proteome</keyword>
<evidence type="ECO:0000256" key="2">
    <source>
        <dbReference type="ARBA" id="ARBA00022801"/>
    </source>
</evidence>
<dbReference type="SFLD" id="SFLDS00003">
    <property type="entry name" value="Haloacid_Dehalogenase"/>
    <property type="match status" value="1"/>
</dbReference>
<protein>
    <submittedName>
        <fullName evidence="4">Hydrolase of the HAD superfamily</fullName>
    </submittedName>
</protein>
<proteinExistence type="predicted"/>
<name>A0ABU1JRA8_9PROT</name>
<reference evidence="4 5" key="1">
    <citation type="submission" date="2023-07" db="EMBL/GenBank/DDBJ databases">
        <title>Sorghum-associated microbial communities from plants grown in Nebraska, USA.</title>
        <authorList>
            <person name="Schachtman D."/>
        </authorList>
    </citation>
    <scope>NUCLEOTIDE SEQUENCE [LARGE SCALE GENOMIC DNA]</scope>
    <source>
        <strain evidence="4 5">584</strain>
    </source>
</reference>
<dbReference type="InterPro" id="IPR051400">
    <property type="entry name" value="HAD-like_hydrolase"/>
</dbReference>
<dbReference type="GO" id="GO:0016787">
    <property type="term" value="F:hydrolase activity"/>
    <property type="evidence" value="ECO:0007669"/>
    <property type="project" value="UniProtKB-KW"/>
</dbReference>
<accession>A0ABU1JRA8</accession>
<evidence type="ECO:0000313" key="4">
    <source>
        <dbReference type="EMBL" id="MDR6290085.1"/>
    </source>
</evidence>
<dbReference type="EMBL" id="JAVDPW010000004">
    <property type="protein sequence ID" value="MDR6290085.1"/>
    <property type="molecule type" value="Genomic_DNA"/>
</dbReference>
<dbReference type="RefSeq" id="WP_309794533.1">
    <property type="nucleotide sequence ID" value="NZ_JAVDPW010000004.1"/>
</dbReference>
<dbReference type="InterPro" id="IPR023214">
    <property type="entry name" value="HAD_sf"/>
</dbReference>
<dbReference type="Gene3D" id="3.40.50.1000">
    <property type="entry name" value="HAD superfamily/HAD-like"/>
    <property type="match status" value="1"/>
</dbReference>
<dbReference type="PANTHER" id="PTHR46470">
    <property type="entry name" value="N-ACYLNEURAMINATE-9-PHOSPHATASE"/>
    <property type="match status" value="1"/>
</dbReference>
<comment type="cofactor">
    <cofactor evidence="1">
        <name>Mg(2+)</name>
        <dbReference type="ChEBI" id="CHEBI:18420"/>
    </cofactor>
</comment>
<organism evidence="4 5">
    <name type="scientific">Inquilinus ginsengisoli</name>
    <dbReference type="NCBI Taxonomy" id="363840"/>
    <lineage>
        <taxon>Bacteria</taxon>
        <taxon>Pseudomonadati</taxon>
        <taxon>Pseudomonadota</taxon>
        <taxon>Alphaproteobacteria</taxon>
        <taxon>Rhodospirillales</taxon>
        <taxon>Rhodospirillaceae</taxon>
        <taxon>Inquilinus</taxon>
    </lineage>
</organism>
<dbReference type="InterPro" id="IPR006439">
    <property type="entry name" value="HAD-SF_hydro_IA"/>
</dbReference>
<dbReference type="SUPFAM" id="SSF56784">
    <property type="entry name" value="HAD-like"/>
    <property type="match status" value="1"/>
</dbReference>
<dbReference type="SFLD" id="SFLDG01129">
    <property type="entry name" value="C1.5:_HAD__Beta-PGM__Phosphata"/>
    <property type="match status" value="1"/>
</dbReference>
<dbReference type="NCBIfam" id="TIGR01549">
    <property type="entry name" value="HAD-SF-IA-v1"/>
    <property type="match status" value="1"/>
</dbReference>
<sequence>MMLPRAILFDLDDTLISAYGRPEVAWLTVTAEFAEVLAPLAAAEIAAAVGAYARDFWADAERHRIWRQRIGEARRVIVAGAFDGLAALGRPVPPADVVHRLADRFTAYRDEQMHLFPDAHALVDALKARGVRLALVTNGSAEGQRAKIARFDLGHRFDHIQIEGEHGFGKPDERAYRHALQVLGTTPDETWMVGDNLEWEVAAPQRLGIHAIWHDVAGEGLPPGSVIRPDRIIRALAELMPGPIGGEA</sequence>